<organism evidence="8 9">
    <name type="scientific">Streptomyces mimosae</name>
    <dbReference type="NCBI Taxonomy" id="2586635"/>
    <lineage>
        <taxon>Bacteria</taxon>
        <taxon>Bacillati</taxon>
        <taxon>Actinomycetota</taxon>
        <taxon>Actinomycetes</taxon>
        <taxon>Kitasatosporales</taxon>
        <taxon>Streptomycetaceae</taxon>
        <taxon>Streptomyces</taxon>
    </lineage>
</organism>
<dbReference type="GO" id="GO:0004748">
    <property type="term" value="F:ribonucleoside-diphosphate reductase activity, thioredoxin disulfide as acceptor"/>
    <property type="evidence" value="ECO:0007669"/>
    <property type="project" value="TreeGrafter"/>
</dbReference>
<dbReference type="SFLD" id="SFLDS00029">
    <property type="entry name" value="Radical_SAM"/>
    <property type="match status" value="1"/>
</dbReference>
<dbReference type="GO" id="GO:0046872">
    <property type="term" value="F:metal ion binding"/>
    <property type="evidence" value="ECO:0007669"/>
    <property type="project" value="UniProtKB-KW"/>
</dbReference>
<comment type="cofactor">
    <cofactor evidence="1">
        <name>[4Fe-4S] cluster</name>
        <dbReference type="ChEBI" id="CHEBI:49883"/>
    </cofactor>
</comment>
<dbReference type="PANTHER" id="PTHR30352">
    <property type="entry name" value="PYRUVATE FORMATE-LYASE-ACTIVATING ENZYME"/>
    <property type="match status" value="1"/>
</dbReference>
<reference evidence="8" key="1">
    <citation type="submission" date="2019-10" db="EMBL/GenBank/DDBJ databases">
        <title>Nonomuraea sp. nov., isolated from Phyllanthus amarus.</title>
        <authorList>
            <person name="Klykleung N."/>
            <person name="Tanasupawat S."/>
        </authorList>
    </citation>
    <scope>NUCLEOTIDE SEQUENCE [LARGE SCALE GENOMIC DNA]</scope>
    <source>
        <strain evidence="8">3MP-10</strain>
    </source>
</reference>
<dbReference type="RefSeq" id="WP_139667480.1">
    <property type="nucleotide sequence ID" value="NZ_VDLY02000006.1"/>
</dbReference>
<feature type="region of interest" description="Disordered" evidence="7">
    <location>
        <begin position="1"/>
        <end position="43"/>
    </location>
</feature>
<evidence type="ECO:0000313" key="9">
    <source>
        <dbReference type="Proteomes" id="UP000314251"/>
    </source>
</evidence>
<gene>
    <name evidence="8" type="ORF">FH607_011005</name>
</gene>
<dbReference type="InterPro" id="IPR013785">
    <property type="entry name" value="Aldolase_TIM"/>
</dbReference>
<accession>A0A5N6ADN9</accession>
<dbReference type="GO" id="GO:0051539">
    <property type="term" value="F:4 iron, 4 sulfur cluster binding"/>
    <property type="evidence" value="ECO:0007669"/>
    <property type="project" value="UniProtKB-KW"/>
</dbReference>
<dbReference type="Pfam" id="PF13353">
    <property type="entry name" value="Fer4_12"/>
    <property type="match status" value="1"/>
</dbReference>
<dbReference type="Gene3D" id="3.20.20.70">
    <property type="entry name" value="Aldolase class I"/>
    <property type="match status" value="1"/>
</dbReference>
<dbReference type="EMBL" id="VDLY02000006">
    <property type="protein sequence ID" value="KAB8166355.1"/>
    <property type="molecule type" value="Genomic_DNA"/>
</dbReference>
<dbReference type="SUPFAM" id="SSF102114">
    <property type="entry name" value="Radical SAM enzymes"/>
    <property type="match status" value="1"/>
</dbReference>
<dbReference type="InterPro" id="IPR034457">
    <property type="entry name" value="Organic_radical-activating"/>
</dbReference>
<protein>
    <submittedName>
        <fullName evidence="8">4Fe-4S cluster-binding domain-containing protein</fullName>
    </submittedName>
</protein>
<evidence type="ECO:0000256" key="5">
    <source>
        <dbReference type="ARBA" id="ARBA00023004"/>
    </source>
</evidence>
<dbReference type="Proteomes" id="UP000314251">
    <property type="component" value="Unassembled WGS sequence"/>
</dbReference>
<dbReference type="InterPro" id="IPR007197">
    <property type="entry name" value="rSAM"/>
</dbReference>
<name>A0A5N6ADN9_9ACTN</name>
<keyword evidence="3" id="KW-0949">S-adenosyl-L-methionine</keyword>
<evidence type="ECO:0000256" key="2">
    <source>
        <dbReference type="ARBA" id="ARBA00022485"/>
    </source>
</evidence>
<sequence length="265" mass="27980">MTGTRDGERDGVGRRETEAEREPEAGRETEAERAPGPESAPEATAPEVVARINATHFPVTVLGPGRRLGIWFQGCPLACAGCMSRHTWDPEGGREVTVGQLLRLWRRALAAGAEGLTVSGGEPLTQPAALAALLAGAARERAEAPADLLVYTGYTEGELAADPARRAAVRHADALITGRYVAARPTDLAWRGSANQRLLPRTPLGTARYAPHLARPVAGRTLQAAPRDDDAFALIGVPRPGQLAALEAQLRAAGTALTHTSWCAE</sequence>
<comment type="caution">
    <text evidence="8">The sequence shown here is derived from an EMBL/GenBank/DDBJ whole genome shotgun (WGS) entry which is preliminary data.</text>
</comment>
<keyword evidence="4" id="KW-0479">Metal-binding</keyword>
<dbReference type="InterPro" id="IPR058240">
    <property type="entry name" value="rSAM_sf"/>
</dbReference>
<keyword evidence="2" id="KW-0004">4Fe-4S</keyword>
<dbReference type="PANTHER" id="PTHR30352:SF2">
    <property type="entry name" value="ANAEROBIC RIBONUCLEOSIDE-TRIPHOSPHATE REDUCTASE-ACTIVATING PROTEIN"/>
    <property type="match status" value="1"/>
</dbReference>
<evidence type="ECO:0000256" key="1">
    <source>
        <dbReference type="ARBA" id="ARBA00001966"/>
    </source>
</evidence>
<evidence type="ECO:0000256" key="7">
    <source>
        <dbReference type="SAM" id="MobiDB-lite"/>
    </source>
</evidence>
<evidence type="ECO:0000313" key="8">
    <source>
        <dbReference type="EMBL" id="KAB8166355.1"/>
    </source>
</evidence>
<proteinExistence type="predicted"/>
<evidence type="ECO:0000256" key="4">
    <source>
        <dbReference type="ARBA" id="ARBA00022723"/>
    </source>
</evidence>
<dbReference type="OrthoDB" id="9782387at2"/>
<evidence type="ECO:0000256" key="3">
    <source>
        <dbReference type="ARBA" id="ARBA00022691"/>
    </source>
</evidence>
<keyword evidence="5" id="KW-0408">Iron</keyword>
<dbReference type="AlphaFoldDB" id="A0A5N6ADN9"/>
<evidence type="ECO:0000256" key="6">
    <source>
        <dbReference type="ARBA" id="ARBA00023014"/>
    </source>
</evidence>
<keyword evidence="9" id="KW-1185">Reference proteome</keyword>
<feature type="compositionally biased region" description="Basic and acidic residues" evidence="7">
    <location>
        <begin position="1"/>
        <end position="35"/>
    </location>
</feature>
<keyword evidence="6" id="KW-0411">Iron-sulfur</keyword>